<sequence>ESRATVAPDREINIQWYIPPMAKESNDAETKVLLLYAYNISPIRISDITSASMFSGYLWIPLARIISLREKLSDLKQQIELSMQASKSFSTSGRTSFHEQNETLKIIPPFKPKRSDARVHLDSKVEESAKRCLSEVKALLSVDPALSSPLTEIPFDVTLQSITNLKDMFDLANGCIISDGSLFNWIISLLR</sequence>
<reference evidence="1" key="1">
    <citation type="submission" date="2019-09" db="EMBL/GenBank/DDBJ databases">
        <title>Bird 10,000 Genomes (B10K) Project - Family phase.</title>
        <authorList>
            <person name="Zhang G."/>
        </authorList>
    </citation>
    <scope>NUCLEOTIDE SEQUENCE</scope>
    <source>
        <strain evidence="1">OUT-0017</strain>
        <tissue evidence="1">Muscle</tissue>
    </source>
</reference>
<keyword evidence="2" id="KW-1185">Reference proteome</keyword>
<dbReference type="Proteomes" id="UP000625584">
    <property type="component" value="Unassembled WGS sequence"/>
</dbReference>
<gene>
    <name evidence="1" type="primary">Cfap54_1</name>
    <name evidence="1" type="ORF">PASAMO_R03357</name>
</gene>
<feature type="non-terminal residue" evidence="1">
    <location>
        <position position="1"/>
    </location>
</feature>
<feature type="non-terminal residue" evidence="1">
    <location>
        <position position="191"/>
    </location>
</feature>
<dbReference type="AlphaFoldDB" id="A0A852D6H9"/>
<evidence type="ECO:0000313" key="2">
    <source>
        <dbReference type="Proteomes" id="UP000625584"/>
    </source>
</evidence>
<dbReference type="PANTHER" id="PTHR33487">
    <property type="entry name" value="CILIA- AND FLAGELLA-ASSOCIATED PROTEIN 54"/>
    <property type="match status" value="1"/>
</dbReference>
<dbReference type="EMBL" id="WBNP01002484">
    <property type="protein sequence ID" value="NXP88309.1"/>
    <property type="molecule type" value="Genomic_DNA"/>
</dbReference>
<comment type="caution">
    <text evidence="1">The sequence shown here is derived from an EMBL/GenBank/DDBJ whole genome shotgun (WGS) entry which is preliminary data.</text>
</comment>
<name>A0A852D6H9_PASAF</name>
<dbReference type="PANTHER" id="PTHR33487:SF1">
    <property type="entry name" value="CILIA- AND FLAGELLA-ASSOCIATED PROTEIN 54"/>
    <property type="match status" value="1"/>
</dbReference>
<accession>A0A852D6H9</accession>
<proteinExistence type="predicted"/>
<evidence type="ECO:0000313" key="1">
    <source>
        <dbReference type="EMBL" id="NXP88309.1"/>
    </source>
</evidence>
<organism evidence="1 2">
    <name type="scientific">Passerina amoena</name>
    <name type="common">Lazuli bunting</name>
    <dbReference type="NCBI Taxonomy" id="142471"/>
    <lineage>
        <taxon>Eukaryota</taxon>
        <taxon>Metazoa</taxon>
        <taxon>Chordata</taxon>
        <taxon>Craniata</taxon>
        <taxon>Vertebrata</taxon>
        <taxon>Euteleostomi</taxon>
        <taxon>Archelosauria</taxon>
        <taxon>Archosauria</taxon>
        <taxon>Dinosauria</taxon>
        <taxon>Saurischia</taxon>
        <taxon>Theropoda</taxon>
        <taxon>Coelurosauria</taxon>
        <taxon>Aves</taxon>
        <taxon>Neognathae</taxon>
        <taxon>Neoaves</taxon>
        <taxon>Telluraves</taxon>
        <taxon>Australaves</taxon>
        <taxon>Passeriformes</taxon>
        <taxon>Cardinalidae</taxon>
        <taxon>Passerina</taxon>
    </lineage>
</organism>
<protein>
    <submittedName>
        <fullName evidence="1">CFA54 protein</fullName>
    </submittedName>
</protein>
<dbReference type="GO" id="GO:0060271">
    <property type="term" value="P:cilium assembly"/>
    <property type="evidence" value="ECO:0007669"/>
    <property type="project" value="TreeGrafter"/>
</dbReference>